<dbReference type="Proteomes" id="UP000250321">
    <property type="component" value="Unassembled WGS sequence"/>
</dbReference>
<gene>
    <name evidence="3" type="ORF">Pyn_17039</name>
</gene>
<organism evidence="3 4">
    <name type="scientific">Prunus yedoensis var. nudiflora</name>
    <dbReference type="NCBI Taxonomy" id="2094558"/>
    <lineage>
        <taxon>Eukaryota</taxon>
        <taxon>Viridiplantae</taxon>
        <taxon>Streptophyta</taxon>
        <taxon>Embryophyta</taxon>
        <taxon>Tracheophyta</taxon>
        <taxon>Spermatophyta</taxon>
        <taxon>Magnoliopsida</taxon>
        <taxon>eudicotyledons</taxon>
        <taxon>Gunneridae</taxon>
        <taxon>Pentapetalae</taxon>
        <taxon>rosids</taxon>
        <taxon>fabids</taxon>
        <taxon>Rosales</taxon>
        <taxon>Rosaceae</taxon>
        <taxon>Amygdaloideae</taxon>
        <taxon>Amygdaleae</taxon>
        <taxon>Prunus</taxon>
    </lineage>
</organism>
<dbReference type="EMBL" id="PJQY01000202">
    <property type="protein sequence ID" value="PQQ16203.1"/>
    <property type="molecule type" value="Genomic_DNA"/>
</dbReference>
<evidence type="ECO:0000256" key="1">
    <source>
        <dbReference type="ARBA" id="ARBA00022821"/>
    </source>
</evidence>
<proteinExistence type="predicted"/>
<evidence type="ECO:0000259" key="2">
    <source>
        <dbReference type="Pfam" id="PF23247"/>
    </source>
</evidence>
<reference evidence="3 4" key="1">
    <citation type="submission" date="2018-02" db="EMBL/GenBank/DDBJ databases">
        <title>Draft genome of wild Prunus yedoensis var. nudiflora.</title>
        <authorList>
            <person name="Baek S."/>
            <person name="Kim J.-H."/>
            <person name="Choi K."/>
            <person name="Kim G.-B."/>
            <person name="Cho A."/>
            <person name="Jang H."/>
            <person name="Shin C.-H."/>
            <person name="Yu H.-J."/>
            <person name="Mun J.-H."/>
        </authorList>
    </citation>
    <scope>NUCLEOTIDE SEQUENCE [LARGE SCALE GENOMIC DNA]</scope>
    <source>
        <strain evidence="4">cv. Jeju island</strain>
        <tissue evidence="3">Leaf</tissue>
    </source>
</reference>
<dbReference type="PANTHER" id="PTHR33463:SF202">
    <property type="entry name" value="NB-ARC DOMAIN-CONTAINING PROTEIN"/>
    <property type="match status" value="1"/>
</dbReference>
<dbReference type="InterPro" id="IPR050905">
    <property type="entry name" value="Plant_NBS-LRR"/>
</dbReference>
<sequence>MEGSISGLSSLEVLDMSFSAYKWDVKRNVEGAAFDELLSLRQLSVLHIRLDTVDCVALDYAGPWFGRLKEYTIRISTRSCDTNLPTQHDEKRLILRGVDLLKRGLEELLCSASALDLISCGGMSSLSDIVARKSSCGLPNLKSLTISNCGCITSLLIGEKTLRSTLTNLEHLTLSRLDNLATMVDGIVRRGCLGNLKTIKVVGCGRLKNLISFALLRLVQNIEEIKVSDCRRMKQLIAENYYETLPKLKTIELRDMETLRTVCSREMEGSALERIEVSNCPSLGKLPFTARDALTIKQIRGDLNWWNSLRWRNDADKISLQQRFQATED</sequence>
<dbReference type="Pfam" id="PF23247">
    <property type="entry name" value="LRR_RPS2"/>
    <property type="match status" value="1"/>
</dbReference>
<dbReference type="InterPro" id="IPR032675">
    <property type="entry name" value="LRR_dom_sf"/>
</dbReference>
<dbReference type="InterPro" id="IPR057135">
    <property type="entry name" value="At4g27190-like_LRR"/>
</dbReference>
<dbReference type="Gene3D" id="3.80.10.10">
    <property type="entry name" value="Ribonuclease Inhibitor"/>
    <property type="match status" value="1"/>
</dbReference>
<keyword evidence="1" id="KW-0611">Plant defense</keyword>
<feature type="domain" description="Disease resistance protein At4g27190-like leucine-rich repeats" evidence="2">
    <location>
        <begin position="169"/>
        <end position="286"/>
    </location>
</feature>
<dbReference type="OrthoDB" id="1744550at2759"/>
<dbReference type="PANTHER" id="PTHR33463">
    <property type="entry name" value="NB-ARC DOMAIN-CONTAINING PROTEIN-RELATED"/>
    <property type="match status" value="1"/>
</dbReference>
<dbReference type="AlphaFoldDB" id="A0A314ZCK8"/>
<name>A0A314ZCK8_PRUYE</name>
<dbReference type="SUPFAM" id="SSF52058">
    <property type="entry name" value="L domain-like"/>
    <property type="match status" value="1"/>
</dbReference>
<dbReference type="STRING" id="2094558.A0A314ZCK8"/>
<keyword evidence="4" id="KW-1185">Reference proteome</keyword>
<comment type="caution">
    <text evidence="3">The sequence shown here is derived from an EMBL/GenBank/DDBJ whole genome shotgun (WGS) entry which is preliminary data.</text>
</comment>
<accession>A0A314ZCK8</accession>
<protein>
    <submittedName>
        <fullName evidence="3">Disease resistance protein</fullName>
    </submittedName>
</protein>
<evidence type="ECO:0000313" key="3">
    <source>
        <dbReference type="EMBL" id="PQQ16203.1"/>
    </source>
</evidence>
<evidence type="ECO:0000313" key="4">
    <source>
        <dbReference type="Proteomes" id="UP000250321"/>
    </source>
</evidence>